<comment type="caution">
    <text evidence="2">The sequence shown here is derived from an EMBL/GenBank/DDBJ whole genome shotgun (WGS) entry which is preliminary data.</text>
</comment>
<dbReference type="EMBL" id="BARS01054683">
    <property type="protein sequence ID" value="GAG50883.1"/>
    <property type="molecule type" value="Genomic_DNA"/>
</dbReference>
<feature type="transmembrane region" description="Helical" evidence="1">
    <location>
        <begin position="63"/>
        <end position="81"/>
    </location>
</feature>
<dbReference type="AlphaFoldDB" id="X0YR49"/>
<feature type="transmembrane region" description="Helical" evidence="1">
    <location>
        <begin position="31"/>
        <end position="56"/>
    </location>
</feature>
<name>X0YR49_9ZZZZ</name>
<keyword evidence="1" id="KW-0812">Transmembrane</keyword>
<feature type="non-terminal residue" evidence="2">
    <location>
        <position position="114"/>
    </location>
</feature>
<gene>
    <name evidence="2" type="ORF">S01H1_80901</name>
</gene>
<keyword evidence="1" id="KW-1133">Transmembrane helix</keyword>
<reference evidence="2" key="1">
    <citation type="journal article" date="2014" name="Front. Microbiol.">
        <title>High frequency of phylogenetically diverse reductive dehalogenase-homologous genes in deep subseafloor sedimentary metagenomes.</title>
        <authorList>
            <person name="Kawai M."/>
            <person name="Futagami T."/>
            <person name="Toyoda A."/>
            <person name="Takaki Y."/>
            <person name="Nishi S."/>
            <person name="Hori S."/>
            <person name="Arai W."/>
            <person name="Tsubouchi T."/>
            <person name="Morono Y."/>
            <person name="Uchiyama I."/>
            <person name="Ito T."/>
            <person name="Fujiyama A."/>
            <person name="Inagaki F."/>
            <person name="Takami H."/>
        </authorList>
    </citation>
    <scope>NUCLEOTIDE SEQUENCE</scope>
    <source>
        <strain evidence="2">Expedition CK06-06</strain>
    </source>
</reference>
<protein>
    <submittedName>
        <fullName evidence="2">Uncharacterized protein</fullName>
    </submittedName>
</protein>
<keyword evidence="1" id="KW-0472">Membrane</keyword>
<sequence length="114" mass="12262">MDCITILAETIETAGKAPQAAEEAIVPIDLIWQHIISLNLIEALTFISFGAVCLFYGWRVFKILVVISFALLGLVLGITVADKISGTNHQLLGGLIGLCLLAIISVPLMRWAVS</sequence>
<accession>X0YR49</accession>
<evidence type="ECO:0000313" key="2">
    <source>
        <dbReference type="EMBL" id="GAG50883.1"/>
    </source>
</evidence>
<proteinExistence type="predicted"/>
<evidence type="ECO:0000256" key="1">
    <source>
        <dbReference type="SAM" id="Phobius"/>
    </source>
</evidence>
<organism evidence="2">
    <name type="scientific">marine sediment metagenome</name>
    <dbReference type="NCBI Taxonomy" id="412755"/>
    <lineage>
        <taxon>unclassified sequences</taxon>
        <taxon>metagenomes</taxon>
        <taxon>ecological metagenomes</taxon>
    </lineage>
</organism>
<feature type="transmembrane region" description="Helical" evidence="1">
    <location>
        <begin position="93"/>
        <end position="113"/>
    </location>
</feature>